<name>A0A8J6C5L3_DIALT</name>
<sequence length="125" mass="14029">MASSFARRISSVFSPLHRLLRTSAVRACASGEVTNPPVTPPAPAATPGFRVFRSNYNELPVYHDYRNGRTRRLTLVRKYVGDAEELCRELARVCAQPKVEVRTGRIEIKGLHKEKVVAYLESLGF</sequence>
<dbReference type="PANTHER" id="PTHR13477:SF0">
    <property type="entry name" value="LARGE RIBOSOMAL SUBUNIT PROTEIN ML49"/>
    <property type="match status" value="1"/>
</dbReference>
<dbReference type="Proteomes" id="UP000751190">
    <property type="component" value="Unassembled WGS sequence"/>
</dbReference>
<evidence type="ECO:0000256" key="5">
    <source>
        <dbReference type="ARBA" id="ARBA00023274"/>
    </source>
</evidence>
<dbReference type="OMA" id="MEAYNCW"/>
<dbReference type="EMBL" id="JAGTXO010000041">
    <property type="protein sequence ID" value="KAG8459336.1"/>
    <property type="molecule type" value="Genomic_DNA"/>
</dbReference>
<gene>
    <name evidence="7" type="ORF">KFE25_012972</name>
</gene>
<accession>A0A8J6C5L3</accession>
<dbReference type="InterPro" id="IPR007740">
    <property type="entry name" value="Ribosomal_mL49"/>
</dbReference>
<comment type="caution">
    <text evidence="7">The sequence shown here is derived from an EMBL/GenBank/DDBJ whole genome shotgun (WGS) entry which is preliminary data.</text>
</comment>
<keyword evidence="8" id="KW-1185">Reference proteome</keyword>
<keyword evidence="4" id="KW-0496">Mitochondrion</keyword>
<organism evidence="7 8">
    <name type="scientific">Diacronema lutheri</name>
    <name type="common">Unicellular marine alga</name>
    <name type="synonym">Monochrysis lutheri</name>
    <dbReference type="NCBI Taxonomy" id="2081491"/>
    <lineage>
        <taxon>Eukaryota</taxon>
        <taxon>Haptista</taxon>
        <taxon>Haptophyta</taxon>
        <taxon>Pavlovophyceae</taxon>
        <taxon>Pavlovales</taxon>
        <taxon>Pavlovaceae</taxon>
        <taxon>Diacronema</taxon>
    </lineage>
</organism>
<dbReference type="GO" id="GO:0005762">
    <property type="term" value="C:mitochondrial large ribosomal subunit"/>
    <property type="evidence" value="ECO:0007669"/>
    <property type="project" value="TreeGrafter"/>
</dbReference>
<dbReference type="GO" id="GO:0003735">
    <property type="term" value="F:structural constituent of ribosome"/>
    <property type="evidence" value="ECO:0007669"/>
    <property type="project" value="InterPro"/>
</dbReference>
<dbReference type="Pfam" id="PF05046">
    <property type="entry name" value="Img2"/>
    <property type="match status" value="1"/>
</dbReference>
<evidence type="ECO:0000256" key="2">
    <source>
        <dbReference type="ARBA" id="ARBA00005677"/>
    </source>
</evidence>
<dbReference type="AlphaFoldDB" id="A0A8J6C5L3"/>
<evidence type="ECO:0000313" key="8">
    <source>
        <dbReference type="Proteomes" id="UP000751190"/>
    </source>
</evidence>
<dbReference type="PANTHER" id="PTHR13477">
    <property type="entry name" value="MITOCHONDRIAL 39S RIBOSOMAL PROTEIN L49"/>
    <property type="match status" value="1"/>
</dbReference>
<keyword evidence="5" id="KW-0687">Ribonucleoprotein</keyword>
<evidence type="ECO:0000313" key="7">
    <source>
        <dbReference type="EMBL" id="KAG8459336.1"/>
    </source>
</evidence>
<keyword evidence="3" id="KW-0689">Ribosomal protein</keyword>
<comment type="subcellular location">
    <subcellularLocation>
        <location evidence="1">Mitochondrion</location>
    </subcellularLocation>
</comment>
<protein>
    <recommendedName>
        <fullName evidence="6">Large ribosomal subunit protein mL49</fullName>
    </recommendedName>
</protein>
<evidence type="ECO:0000256" key="3">
    <source>
        <dbReference type="ARBA" id="ARBA00022980"/>
    </source>
</evidence>
<comment type="similarity">
    <text evidence="2">Belongs to the mitochondrion-specific ribosomal protein mL49 family.</text>
</comment>
<evidence type="ECO:0000256" key="6">
    <source>
        <dbReference type="ARBA" id="ARBA00035191"/>
    </source>
</evidence>
<dbReference type="Gene3D" id="3.30.780.10">
    <property type="entry name" value="SUI1-like domain"/>
    <property type="match status" value="1"/>
</dbReference>
<reference evidence="7" key="1">
    <citation type="submission" date="2021-05" db="EMBL/GenBank/DDBJ databases">
        <title>The genome of the haptophyte Pavlova lutheri (Diacronema luteri, Pavlovales) - a model for lipid biosynthesis in eukaryotic algae.</title>
        <authorList>
            <person name="Hulatt C.J."/>
            <person name="Posewitz M.C."/>
        </authorList>
    </citation>
    <scope>NUCLEOTIDE SEQUENCE</scope>
    <source>
        <strain evidence="7">NIVA-4/92</strain>
    </source>
</reference>
<evidence type="ECO:0000256" key="1">
    <source>
        <dbReference type="ARBA" id="ARBA00004173"/>
    </source>
</evidence>
<evidence type="ECO:0000256" key="4">
    <source>
        <dbReference type="ARBA" id="ARBA00023128"/>
    </source>
</evidence>
<dbReference type="GO" id="GO:0006412">
    <property type="term" value="P:translation"/>
    <property type="evidence" value="ECO:0007669"/>
    <property type="project" value="InterPro"/>
</dbReference>
<proteinExistence type="inferred from homology"/>
<dbReference type="OrthoDB" id="19439at2759"/>